<accession>A0ABD0KH94</accession>
<evidence type="ECO:0000313" key="2">
    <source>
        <dbReference type="EMBL" id="KAK7486529.1"/>
    </source>
</evidence>
<evidence type="ECO:0000256" key="1">
    <source>
        <dbReference type="SAM" id="MobiDB-lite"/>
    </source>
</evidence>
<name>A0ABD0KH94_9CAEN</name>
<feature type="region of interest" description="Disordered" evidence="1">
    <location>
        <begin position="74"/>
        <end position="100"/>
    </location>
</feature>
<dbReference type="Proteomes" id="UP001519460">
    <property type="component" value="Unassembled WGS sequence"/>
</dbReference>
<comment type="caution">
    <text evidence="2">The sequence shown here is derived from an EMBL/GenBank/DDBJ whole genome shotgun (WGS) entry which is preliminary data.</text>
</comment>
<proteinExistence type="predicted"/>
<protein>
    <submittedName>
        <fullName evidence="2">Uncharacterized protein</fullName>
    </submittedName>
</protein>
<reference evidence="2 3" key="1">
    <citation type="journal article" date="2023" name="Sci. Data">
        <title>Genome assembly of the Korean intertidal mud-creeper Batillaria attramentaria.</title>
        <authorList>
            <person name="Patra A.K."/>
            <person name="Ho P.T."/>
            <person name="Jun S."/>
            <person name="Lee S.J."/>
            <person name="Kim Y."/>
            <person name="Won Y.J."/>
        </authorList>
    </citation>
    <scope>NUCLEOTIDE SEQUENCE [LARGE SCALE GENOMIC DNA]</scope>
    <source>
        <strain evidence="2">Wonlab-2016</strain>
    </source>
</reference>
<organism evidence="2 3">
    <name type="scientific">Batillaria attramentaria</name>
    <dbReference type="NCBI Taxonomy" id="370345"/>
    <lineage>
        <taxon>Eukaryota</taxon>
        <taxon>Metazoa</taxon>
        <taxon>Spiralia</taxon>
        <taxon>Lophotrochozoa</taxon>
        <taxon>Mollusca</taxon>
        <taxon>Gastropoda</taxon>
        <taxon>Caenogastropoda</taxon>
        <taxon>Sorbeoconcha</taxon>
        <taxon>Cerithioidea</taxon>
        <taxon>Batillariidae</taxon>
        <taxon>Batillaria</taxon>
    </lineage>
</organism>
<evidence type="ECO:0000313" key="3">
    <source>
        <dbReference type="Proteomes" id="UP001519460"/>
    </source>
</evidence>
<dbReference type="AlphaFoldDB" id="A0ABD0KH94"/>
<dbReference type="EMBL" id="JACVVK020000177">
    <property type="protein sequence ID" value="KAK7486529.1"/>
    <property type="molecule type" value="Genomic_DNA"/>
</dbReference>
<gene>
    <name evidence="2" type="ORF">BaRGS_00022195</name>
</gene>
<feature type="compositionally biased region" description="Polar residues" evidence="1">
    <location>
        <begin position="76"/>
        <end position="85"/>
    </location>
</feature>
<keyword evidence="3" id="KW-1185">Reference proteome</keyword>
<sequence length="100" mass="10740">MYRVSKRPNTEHWGDIVMGEARKVGETTLSVGSGSSVNKIHQHCLCPQSRHGEIKSSALLLGVPAGVRCVRDTNDYMDSTSSKSESVLALPDAGKKKSVA</sequence>